<comment type="caution">
    <text evidence="2">The sequence shown here is derived from an EMBL/GenBank/DDBJ whole genome shotgun (WGS) entry which is preliminary data.</text>
</comment>
<feature type="compositionally biased region" description="Polar residues" evidence="1">
    <location>
        <begin position="1"/>
        <end position="19"/>
    </location>
</feature>
<feature type="compositionally biased region" description="Basic and acidic residues" evidence="1">
    <location>
        <begin position="717"/>
        <end position="733"/>
    </location>
</feature>
<organism evidence="2 3">
    <name type="scientific">Polysphondylium violaceum</name>
    <dbReference type="NCBI Taxonomy" id="133409"/>
    <lineage>
        <taxon>Eukaryota</taxon>
        <taxon>Amoebozoa</taxon>
        <taxon>Evosea</taxon>
        <taxon>Eumycetozoa</taxon>
        <taxon>Dictyostelia</taxon>
        <taxon>Dictyosteliales</taxon>
        <taxon>Dictyosteliaceae</taxon>
        <taxon>Polysphondylium</taxon>
    </lineage>
</organism>
<reference evidence="2" key="1">
    <citation type="submission" date="2020-01" db="EMBL/GenBank/DDBJ databases">
        <title>Development of genomics and gene disruption for Polysphondylium violaceum indicates a role for the polyketide synthase stlB in stalk morphogenesis.</title>
        <authorList>
            <person name="Narita B."/>
            <person name="Kawabe Y."/>
            <person name="Kin K."/>
            <person name="Saito T."/>
            <person name="Gibbs R."/>
            <person name="Kuspa A."/>
            <person name="Muzny D."/>
            <person name="Queller D."/>
            <person name="Richards S."/>
            <person name="Strassman J."/>
            <person name="Sucgang R."/>
            <person name="Worley K."/>
            <person name="Schaap P."/>
        </authorList>
    </citation>
    <scope>NUCLEOTIDE SEQUENCE</scope>
    <source>
        <strain evidence="2">QSvi11</strain>
    </source>
</reference>
<feature type="compositionally biased region" description="Polar residues" evidence="1">
    <location>
        <begin position="38"/>
        <end position="47"/>
    </location>
</feature>
<sequence length="815" mass="92603">MNNEKSNNDSIKSILSSFGPSGKKIAPMISKKPAAGPNSISIPSTLSFPKRTASALHPDKAAPAPPPPPPAEAKKKAATKAPGESKKAKELKRRFEERATKNGIQVSKISTDPKNKKTKYEDISLDDLLKDKRDQKSLFEDIDLDYVKPSERKDSKKEKKTVFDSNVLDALNETFDQDQIKNIQSSISSQHQDLLLNEYPNQQCIKNDIPKLSPMTIKDIDKQTEKHPIFNLLSNIQDDEAGVKAFLMNSSMVLFNNGKSPLPKSMIEFFYSFVCHGFDDNLSYKAFEFLRLYCDKYPLLISFQQFITTFKEYKIFNLLHCFNDDSFSAAGTNSLSKKKVVPTTPFPLMKFNSILSLIRKCIKSFSTKELKDMSILFILFSIDPKFLDKNPTFHKNIDKRINSSKIFAETFVDRSVNLSVKESIFSGLGELLAEYTLKTDYDISKLYELFEDLDNTLESTKTKMSLRTVISQNIPFNCSKIPVQRCYSLYSISKILEKKDIISIISNKNIADASYNILEPMVSRIRNNSIDIHNMINIVQLFDICTNNREELNRQTYEKIDKLLTVWNSKIKESKDFDFTRTRIKDLLILIQSKIVGISQTLRDYSTKNFFSPVKPKVSNSIKTEEELGKLADDESDDEGDKMDIDVAKKPEINNDNNNNNNNSSSDNGNKEKNNEITNNKKQSKNEDGKENKTTNIENRNNESTTTTEINSEDTNDNEKKTEDSNKNEETNTSKENANNNGDSNNSQSTKDNENNITTETKSENNEKPNNGEINGKNEKNEFTSSNENINNGNSNNNENNNNKNHSTEELKDTK</sequence>
<feature type="compositionally biased region" description="Basic and acidic residues" evidence="1">
    <location>
        <begin position="684"/>
        <end position="693"/>
    </location>
</feature>
<gene>
    <name evidence="2" type="ORF">CYY_007056</name>
</gene>
<protein>
    <submittedName>
        <fullName evidence="2">Uncharacterized protein</fullName>
    </submittedName>
</protein>
<feature type="compositionally biased region" description="Low complexity" evidence="1">
    <location>
        <begin position="694"/>
        <end position="710"/>
    </location>
</feature>
<dbReference type="AlphaFoldDB" id="A0A8J4PRH8"/>
<feature type="compositionally biased region" description="Basic and acidic residues" evidence="1">
    <location>
        <begin position="83"/>
        <end position="100"/>
    </location>
</feature>
<feature type="compositionally biased region" description="Low complexity" evidence="1">
    <location>
        <begin position="734"/>
        <end position="749"/>
    </location>
</feature>
<dbReference type="Proteomes" id="UP000695562">
    <property type="component" value="Unassembled WGS sequence"/>
</dbReference>
<accession>A0A8J4PRH8</accession>
<keyword evidence="3" id="KW-1185">Reference proteome</keyword>
<feature type="compositionally biased region" description="Low complexity" evidence="1">
    <location>
        <begin position="785"/>
        <end position="805"/>
    </location>
</feature>
<evidence type="ECO:0000313" key="3">
    <source>
        <dbReference type="Proteomes" id="UP000695562"/>
    </source>
</evidence>
<feature type="compositionally biased region" description="Basic and acidic residues" evidence="1">
    <location>
        <begin position="806"/>
        <end position="815"/>
    </location>
</feature>
<evidence type="ECO:0000256" key="1">
    <source>
        <dbReference type="SAM" id="MobiDB-lite"/>
    </source>
</evidence>
<dbReference type="EMBL" id="AJWJ01000356">
    <property type="protein sequence ID" value="KAF2071630.1"/>
    <property type="molecule type" value="Genomic_DNA"/>
</dbReference>
<dbReference type="OrthoDB" id="21103at2759"/>
<name>A0A8J4PRH8_9MYCE</name>
<proteinExistence type="predicted"/>
<feature type="compositionally biased region" description="Low complexity" evidence="1">
    <location>
        <begin position="654"/>
        <end position="668"/>
    </location>
</feature>
<evidence type="ECO:0000313" key="2">
    <source>
        <dbReference type="EMBL" id="KAF2071630.1"/>
    </source>
</evidence>
<feature type="region of interest" description="Disordered" evidence="1">
    <location>
        <begin position="649"/>
        <end position="815"/>
    </location>
</feature>
<feature type="region of interest" description="Disordered" evidence="1">
    <location>
        <begin position="1"/>
        <end position="117"/>
    </location>
</feature>